<evidence type="ECO:0000256" key="2">
    <source>
        <dbReference type="SAM" id="Phobius"/>
    </source>
</evidence>
<evidence type="ECO:0000259" key="3">
    <source>
        <dbReference type="Pfam" id="PF02397"/>
    </source>
</evidence>
<comment type="caution">
    <text evidence="4">The sequence shown here is derived from an EMBL/GenBank/DDBJ whole genome shotgun (WGS) entry which is preliminary data.</text>
</comment>
<evidence type="ECO:0000313" key="4">
    <source>
        <dbReference type="EMBL" id="MBP1993984.1"/>
    </source>
</evidence>
<dbReference type="PANTHER" id="PTHR30576:SF10">
    <property type="entry name" value="SLL5057 PROTEIN"/>
    <property type="match status" value="1"/>
</dbReference>
<dbReference type="Pfam" id="PF02397">
    <property type="entry name" value="Bac_transf"/>
    <property type="match status" value="1"/>
</dbReference>
<feature type="domain" description="Bacterial sugar transferase" evidence="3">
    <location>
        <begin position="28"/>
        <end position="216"/>
    </location>
</feature>
<proteinExistence type="inferred from homology"/>
<sequence>MNTQWKVSLDESRIQRSSRTLQAYLWMKRLMDVVLVSIGIILLMPIFVMIALLIKLDDPKGVVFFYQMRSGKDGKPFRMYKFRSMVANAEELLAGLIDKNEVQGHMFKMKDDPRITRIGKFIRKTSLDELPQLLNVLRGEMSLVGPRPPLLMEVKHYSSYHMQRLRVIPGCTGLWQISGRSNLNFEQMIELDLRYISERSLFLDMKIILKTFRALLGAKGAF</sequence>
<keyword evidence="2" id="KW-1133">Transmembrane helix</keyword>
<dbReference type="InterPro" id="IPR003362">
    <property type="entry name" value="Bact_transf"/>
</dbReference>
<name>A0ABS4J2B9_9BACL</name>
<organism evidence="4 5">
    <name type="scientific">Paenibacillus eucommiae</name>
    <dbReference type="NCBI Taxonomy" id="1355755"/>
    <lineage>
        <taxon>Bacteria</taxon>
        <taxon>Bacillati</taxon>
        <taxon>Bacillota</taxon>
        <taxon>Bacilli</taxon>
        <taxon>Bacillales</taxon>
        <taxon>Paenibacillaceae</taxon>
        <taxon>Paenibacillus</taxon>
    </lineage>
</organism>
<keyword evidence="2" id="KW-0812">Transmembrane</keyword>
<evidence type="ECO:0000313" key="5">
    <source>
        <dbReference type="Proteomes" id="UP001519287"/>
    </source>
</evidence>
<keyword evidence="2" id="KW-0472">Membrane</keyword>
<dbReference type="EMBL" id="JAGGLB010000022">
    <property type="protein sequence ID" value="MBP1993984.1"/>
    <property type="molecule type" value="Genomic_DNA"/>
</dbReference>
<evidence type="ECO:0000256" key="1">
    <source>
        <dbReference type="ARBA" id="ARBA00006464"/>
    </source>
</evidence>
<accession>A0ABS4J2B9</accession>
<gene>
    <name evidence="4" type="ORF">J2Z66_005610</name>
</gene>
<dbReference type="Proteomes" id="UP001519287">
    <property type="component" value="Unassembled WGS sequence"/>
</dbReference>
<comment type="similarity">
    <text evidence="1">Belongs to the bacterial sugar transferase family.</text>
</comment>
<keyword evidence="5" id="KW-1185">Reference proteome</keyword>
<feature type="transmembrane region" description="Helical" evidence="2">
    <location>
        <begin position="33"/>
        <end position="54"/>
    </location>
</feature>
<dbReference type="PANTHER" id="PTHR30576">
    <property type="entry name" value="COLANIC BIOSYNTHESIS UDP-GLUCOSE LIPID CARRIER TRANSFERASE"/>
    <property type="match status" value="1"/>
</dbReference>
<protein>
    <submittedName>
        <fullName evidence="4">Lipopolysaccharide/colanic/teichoic acid biosynthesis glycosyltransferase</fullName>
    </submittedName>
</protein>
<dbReference type="RefSeq" id="WP_209975850.1">
    <property type="nucleotide sequence ID" value="NZ_JAGGLB010000022.1"/>
</dbReference>
<reference evidence="4 5" key="1">
    <citation type="submission" date="2021-03" db="EMBL/GenBank/DDBJ databases">
        <title>Genomic Encyclopedia of Type Strains, Phase IV (KMG-IV): sequencing the most valuable type-strain genomes for metagenomic binning, comparative biology and taxonomic classification.</title>
        <authorList>
            <person name="Goeker M."/>
        </authorList>
    </citation>
    <scope>NUCLEOTIDE SEQUENCE [LARGE SCALE GENOMIC DNA]</scope>
    <source>
        <strain evidence="4 5">DSM 26048</strain>
    </source>
</reference>